<evidence type="ECO:0000259" key="2">
    <source>
        <dbReference type="Pfam" id="PF02311"/>
    </source>
</evidence>
<dbReference type="InterPro" id="IPR003313">
    <property type="entry name" value="AraC-bd"/>
</dbReference>
<dbReference type="InterPro" id="IPR014710">
    <property type="entry name" value="RmlC-like_jellyroll"/>
</dbReference>
<dbReference type="EMBL" id="JBHTLP010000001">
    <property type="protein sequence ID" value="MFD1139516.1"/>
    <property type="molecule type" value="Genomic_DNA"/>
</dbReference>
<dbReference type="SUPFAM" id="SSF51182">
    <property type="entry name" value="RmlC-like cupins"/>
    <property type="match status" value="1"/>
</dbReference>
<dbReference type="PANTHER" id="PTHR11019:SF159">
    <property type="entry name" value="TRANSCRIPTIONAL REGULATOR-RELATED"/>
    <property type="match status" value="1"/>
</dbReference>
<dbReference type="Proteomes" id="UP001597116">
    <property type="component" value="Unassembled WGS sequence"/>
</dbReference>
<comment type="caution">
    <text evidence="3">The sequence shown here is derived from an EMBL/GenBank/DDBJ whole genome shotgun (WGS) entry which is preliminary data.</text>
</comment>
<organism evidence="3 4">
    <name type="scientific">Larkinella insperata</name>
    <dbReference type="NCBI Taxonomy" id="332158"/>
    <lineage>
        <taxon>Bacteria</taxon>
        <taxon>Pseudomonadati</taxon>
        <taxon>Bacteroidota</taxon>
        <taxon>Cytophagia</taxon>
        <taxon>Cytophagales</taxon>
        <taxon>Spirosomataceae</taxon>
        <taxon>Larkinella</taxon>
    </lineage>
</organism>
<evidence type="ECO:0000256" key="1">
    <source>
        <dbReference type="ARBA" id="ARBA00023125"/>
    </source>
</evidence>
<evidence type="ECO:0000313" key="3">
    <source>
        <dbReference type="EMBL" id="MFD1139516.1"/>
    </source>
</evidence>
<dbReference type="Pfam" id="PF02311">
    <property type="entry name" value="AraC_binding"/>
    <property type="match status" value="1"/>
</dbReference>
<proteinExistence type="predicted"/>
<dbReference type="RefSeq" id="WP_265990208.1">
    <property type="nucleotide sequence ID" value="NZ_CP110973.1"/>
</dbReference>
<gene>
    <name evidence="3" type="ORF">ACFQ4C_00255</name>
</gene>
<dbReference type="PANTHER" id="PTHR11019">
    <property type="entry name" value="HTH-TYPE TRANSCRIPTIONAL REGULATOR NIMR"/>
    <property type="match status" value="1"/>
</dbReference>
<dbReference type="InterPro" id="IPR011051">
    <property type="entry name" value="RmlC_Cupin_sf"/>
</dbReference>
<name>A0ABW3Q4N7_9BACT</name>
<keyword evidence="1" id="KW-0238">DNA-binding</keyword>
<sequence length="137" mass="16114">MQTDAYSYFSGYFDAIDQVPDAVYVLHERQEHRFPFHKHHKGQLTYIEGGLAYLNTTDKAYFLPARHYIWIPPHLEHYVQHSGPALIVRNIYFPDEADREHPFFRHLGIYPVSNLLLEMIVFTQGWKGNVRPGGTHF</sequence>
<feature type="domain" description="AraC-type arabinose-binding/dimerisation" evidence="2">
    <location>
        <begin position="24"/>
        <end position="96"/>
    </location>
</feature>
<reference evidence="4" key="1">
    <citation type="journal article" date="2019" name="Int. J. Syst. Evol. Microbiol.">
        <title>The Global Catalogue of Microorganisms (GCM) 10K type strain sequencing project: providing services to taxonomists for standard genome sequencing and annotation.</title>
        <authorList>
            <consortium name="The Broad Institute Genomics Platform"/>
            <consortium name="The Broad Institute Genome Sequencing Center for Infectious Disease"/>
            <person name="Wu L."/>
            <person name="Ma J."/>
        </authorList>
    </citation>
    <scope>NUCLEOTIDE SEQUENCE [LARGE SCALE GENOMIC DNA]</scope>
    <source>
        <strain evidence="4">CCUG 55608</strain>
    </source>
</reference>
<keyword evidence="4" id="KW-1185">Reference proteome</keyword>
<evidence type="ECO:0000313" key="4">
    <source>
        <dbReference type="Proteomes" id="UP001597116"/>
    </source>
</evidence>
<accession>A0ABW3Q4N7</accession>
<dbReference type="Gene3D" id="2.60.120.10">
    <property type="entry name" value="Jelly Rolls"/>
    <property type="match status" value="1"/>
</dbReference>
<protein>
    <submittedName>
        <fullName evidence="3">AraC family ligand binding domain-containing protein</fullName>
    </submittedName>
</protein>